<protein>
    <submittedName>
        <fullName evidence="1">Uncharacterized protein</fullName>
    </submittedName>
</protein>
<accession>A0A8X6R165</accession>
<dbReference type="Proteomes" id="UP000887013">
    <property type="component" value="Unassembled WGS sequence"/>
</dbReference>
<dbReference type="AlphaFoldDB" id="A0A8X6R165"/>
<sequence length="124" mass="14813">MQQLFDYSDAFYFVVVREFVGDTSGQYPYFSWLFETTNNASMIRFVEFGQYSSCPTFVRFYSCQKCLIVKVQWSTSSWLIFQAIVSRFETDKLFSISTFADYSFVKKFVDIRNYCATFNLFLKW</sequence>
<name>A0A8X6R165_NEPPI</name>
<proteinExistence type="predicted"/>
<evidence type="ECO:0000313" key="2">
    <source>
        <dbReference type="Proteomes" id="UP000887013"/>
    </source>
</evidence>
<dbReference type="OrthoDB" id="10639278at2759"/>
<comment type="caution">
    <text evidence="1">The sequence shown here is derived from an EMBL/GenBank/DDBJ whole genome shotgun (WGS) entry which is preliminary data.</text>
</comment>
<gene>
    <name evidence="1" type="ORF">NPIL_450031</name>
</gene>
<dbReference type="EMBL" id="BMAW01037320">
    <property type="protein sequence ID" value="GFU47909.1"/>
    <property type="molecule type" value="Genomic_DNA"/>
</dbReference>
<keyword evidence="2" id="KW-1185">Reference proteome</keyword>
<reference evidence="1" key="1">
    <citation type="submission" date="2020-08" db="EMBL/GenBank/DDBJ databases">
        <title>Multicomponent nature underlies the extraordinary mechanical properties of spider dragline silk.</title>
        <authorList>
            <person name="Kono N."/>
            <person name="Nakamura H."/>
            <person name="Mori M."/>
            <person name="Yoshida Y."/>
            <person name="Ohtoshi R."/>
            <person name="Malay A.D."/>
            <person name="Moran D.A.P."/>
            <person name="Tomita M."/>
            <person name="Numata K."/>
            <person name="Arakawa K."/>
        </authorList>
    </citation>
    <scope>NUCLEOTIDE SEQUENCE</scope>
</reference>
<evidence type="ECO:0000313" key="1">
    <source>
        <dbReference type="EMBL" id="GFU47909.1"/>
    </source>
</evidence>
<organism evidence="1 2">
    <name type="scientific">Nephila pilipes</name>
    <name type="common">Giant wood spider</name>
    <name type="synonym">Nephila maculata</name>
    <dbReference type="NCBI Taxonomy" id="299642"/>
    <lineage>
        <taxon>Eukaryota</taxon>
        <taxon>Metazoa</taxon>
        <taxon>Ecdysozoa</taxon>
        <taxon>Arthropoda</taxon>
        <taxon>Chelicerata</taxon>
        <taxon>Arachnida</taxon>
        <taxon>Araneae</taxon>
        <taxon>Araneomorphae</taxon>
        <taxon>Entelegynae</taxon>
        <taxon>Araneoidea</taxon>
        <taxon>Nephilidae</taxon>
        <taxon>Nephila</taxon>
    </lineage>
</organism>